<dbReference type="EMBL" id="BOPH01000083">
    <property type="protein sequence ID" value="GIJ70825.1"/>
    <property type="molecule type" value="Genomic_DNA"/>
</dbReference>
<organism evidence="1 2">
    <name type="scientific">Virgisporangium ochraceum</name>
    <dbReference type="NCBI Taxonomy" id="65505"/>
    <lineage>
        <taxon>Bacteria</taxon>
        <taxon>Bacillati</taxon>
        <taxon>Actinomycetota</taxon>
        <taxon>Actinomycetes</taxon>
        <taxon>Micromonosporales</taxon>
        <taxon>Micromonosporaceae</taxon>
        <taxon>Virgisporangium</taxon>
    </lineage>
</organism>
<name>A0A8J4ECT6_9ACTN</name>
<comment type="caution">
    <text evidence="1">The sequence shown here is derived from an EMBL/GenBank/DDBJ whole genome shotgun (WGS) entry which is preliminary data.</text>
</comment>
<protein>
    <recommendedName>
        <fullName evidence="3">Ceramidase</fullName>
    </recommendedName>
</protein>
<gene>
    <name evidence="1" type="ORF">Voc01_057420</name>
</gene>
<keyword evidence="2" id="KW-1185">Reference proteome</keyword>
<evidence type="ECO:0008006" key="3">
    <source>
        <dbReference type="Google" id="ProtNLM"/>
    </source>
</evidence>
<proteinExistence type="predicted"/>
<dbReference type="AlphaFoldDB" id="A0A8J4ECT6"/>
<accession>A0A8J4ECT6</accession>
<sequence length="445" mass="47633">MALAISTGKVDITPPVGSIMAGYGVDTPRVATGVNRPLRARCTIFWDDGWPNAIVTVDTLAFGRSLHINIRDRVAAIGIPQGDFVLSTSHTHSGPATTEKLDPFIAYNANATHRTQISNLSTALADKIVQLVQDTYNATRVPCTLDYKVTTQNWSYNREGMSYRETDVPVLVARNSSGAPLAVLFSYGCHPVAGGSQTLLDPDYPGAAADRIESSTGALAQFILGPCGDQNPDGVFSLSYVDQLGQNLATAVTTAMATPGRALAGPILTGYSTVNLPLDITPTPGNMQVVKNIYQQRQQNYPSGYHRRHAQTMIQQIDSNTFATSVPLPIQVWKLSGAPGLRMVFSGGEVVSGFAVYMRSLYGGSSRLLYSTCCHETLCYIPSDELLRRGESYAGGFDADHPGIAGGSMTVYGYLGHFRGKPTASSPNGVEQIYINAVRSLLGTP</sequence>
<dbReference type="Proteomes" id="UP000635606">
    <property type="component" value="Unassembled WGS sequence"/>
</dbReference>
<evidence type="ECO:0000313" key="2">
    <source>
        <dbReference type="Proteomes" id="UP000635606"/>
    </source>
</evidence>
<evidence type="ECO:0000313" key="1">
    <source>
        <dbReference type="EMBL" id="GIJ70825.1"/>
    </source>
</evidence>
<reference evidence="1" key="1">
    <citation type="submission" date="2021-01" db="EMBL/GenBank/DDBJ databases">
        <title>Whole genome shotgun sequence of Virgisporangium ochraceum NBRC 16418.</title>
        <authorList>
            <person name="Komaki H."/>
            <person name="Tamura T."/>
        </authorList>
    </citation>
    <scope>NUCLEOTIDE SEQUENCE</scope>
    <source>
        <strain evidence="1">NBRC 16418</strain>
    </source>
</reference>